<feature type="compositionally biased region" description="Low complexity" evidence="1">
    <location>
        <begin position="27"/>
        <end position="54"/>
    </location>
</feature>
<sequence>MAITLQLPQLQVEESLHGQQADAITLSPRSRNSSANNPFLNIPSTPALSSSASSVVEIDPAEALRPDPGTEAGFHVENNPFAFTPGHLNKLLNPKSLQAFVALGGLRGIERGLRTDIEAGLSIEETSLPGQVKFDDVALCLEKAPDNDSSAPPKPNHN</sequence>
<protein>
    <submittedName>
        <fullName evidence="2">Uncharacterized protein</fullName>
    </submittedName>
</protein>
<evidence type="ECO:0000256" key="1">
    <source>
        <dbReference type="SAM" id="MobiDB-lite"/>
    </source>
</evidence>
<organism evidence="2 3">
    <name type="scientific">Rhinocladiella mackenziei CBS 650.93</name>
    <dbReference type="NCBI Taxonomy" id="1442369"/>
    <lineage>
        <taxon>Eukaryota</taxon>
        <taxon>Fungi</taxon>
        <taxon>Dikarya</taxon>
        <taxon>Ascomycota</taxon>
        <taxon>Pezizomycotina</taxon>
        <taxon>Eurotiomycetes</taxon>
        <taxon>Chaetothyriomycetidae</taxon>
        <taxon>Chaetothyriales</taxon>
        <taxon>Herpotrichiellaceae</taxon>
        <taxon>Rhinocladiella</taxon>
    </lineage>
</organism>
<feature type="region of interest" description="Disordered" evidence="1">
    <location>
        <begin position="19"/>
        <end position="73"/>
    </location>
</feature>
<evidence type="ECO:0000313" key="3">
    <source>
        <dbReference type="Proteomes" id="UP000053617"/>
    </source>
</evidence>
<dbReference type="Proteomes" id="UP000053617">
    <property type="component" value="Unassembled WGS sequence"/>
</dbReference>
<dbReference type="VEuPathDB" id="FungiDB:Z518_09668"/>
<dbReference type="AlphaFoldDB" id="A0A0D2GQN6"/>
<proteinExistence type="predicted"/>
<dbReference type="OrthoDB" id="4526328at2759"/>
<name>A0A0D2GQN6_9EURO</name>
<reference evidence="2 3" key="1">
    <citation type="submission" date="2015-01" db="EMBL/GenBank/DDBJ databases">
        <title>The Genome Sequence of Rhinocladiella mackenzie CBS 650.93.</title>
        <authorList>
            <consortium name="The Broad Institute Genomics Platform"/>
            <person name="Cuomo C."/>
            <person name="de Hoog S."/>
            <person name="Gorbushina A."/>
            <person name="Stielow B."/>
            <person name="Teixiera M."/>
            <person name="Abouelleil A."/>
            <person name="Chapman S.B."/>
            <person name="Priest M."/>
            <person name="Young S.K."/>
            <person name="Wortman J."/>
            <person name="Nusbaum C."/>
            <person name="Birren B."/>
        </authorList>
    </citation>
    <scope>NUCLEOTIDE SEQUENCE [LARGE SCALE GENOMIC DNA]</scope>
    <source>
        <strain evidence="2 3">CBS 650.93</strain>
    </source>
</reference>
<dbReference type="STRING" id="1442369.A0A0D2GQN6"/>
<dbReference type="RefSeq" id="XP_013267739.1">
    <property type="nucleotide sequence ID" value="XM_013412285.1"/>
</dbReference>
<dbReference type="GeneID" id="25297739"/>
<keyword evidence="3" id="KW-1185">Reference proteome</keyword>
<dbReference type="HOGENOM" id="CLU_1670358_0_0_1"/>
<accession>A0A0D2GQN6</accession>
<gene>
    <name evidence="2" type="ORF">Z518_09668</name>
</gene>
<evidence type="ECO:0000313" key="2">
    <source>
        <dbReference type="EMBL" id="KIX00603.1"/>
    </source>
</evidence>
<dbReference type="EMBL" id="KN847482">
    <property type="protein sequence ID" value="KIX00603.1"/>
    <property type="molecule type" value="Genomic_DNA"/>
</dbReference>